<organism evidence="2">
    <name type="scientific">Cladocopium goreaui</name>
    <dbReference type="NCBI Taxonomy" id="2562237"/>
    <lineage>
        <taxon>Eukaryota</taxon>
        <taxon>Sar</taxon>
        <taxon>Alveolata</taxon>
        <taxon>Dinophyceae</taxon>
        <taxon>Suessiales</taxon>
        <taxon>Symbiodiniaceae</taxon>
        <taxon>Cladocopium</taxon>
    </lineage>
</organism>
<dbReference type="AlphaFoldDB" id="A0A9P1CRG5"/>
<dbReference type="InterPro" id="IPR016161">
    <property type="entry name" value="Ald_DH/histidinol_DH"/>
</dbReference>
<evidence type="ECO:0000313" key="3">
    <source>
        <dbReference type="EMBL" id="CAL4783084.1"/>
    </source>
</evidence>
<name>A0A9P1CRG5_9DINO</name>
<dbReference type="EMBL" id="CAMXCT010002113">
    <property type="protein sequence ID" value="CAI3995772.1"/>
    <property type="molecule type" value="Genomic_DNA"/>
</dbReference>
<comment type="caution">
    <text evidence="2">The sequence shown here is derived from an EMBL/GenBank/DDBJ whole genome shotgun (WGS) entry which is preliminary data.</text>
</comment>
<dbReference type="InterPro" id="IPR016162">
    <property type="entry name" value="Ald_DH_N"/>
</dbReference>
<evidence type="ECO:0000313" key="4">
    <source>
        <dbReference type="Proteomes" id="UP001152797"/>
    </source>
</evidence>
<feature type="domain" description="Aldehyde dehydrogenase" evidence="1">
    <location>
        <begin position="10"/>
        <end position="111"/>
    </location>
</feature>
<protein>
    <submittedName>
        <fullName evidence="3">Betaine aldehyde dehydrogenase, chloroplastic (BADH)</fullName>
    </submittedName>
</protein>
<gene>
    <name evidence="2" type="ORF">C1SCF055_LOCUS22298</name>
</gene>
<dbReference type="Pfam" id="PF00171">
    <property type="entry name" value="Aldedh"/>
    <property type="match status" value="1"/>
</dbReference>
<dbReference type="EMBL" id="CAMXCT030002113">
    <property type="protein sequence ID" value="CAL4783084.1"/>
    <property type="molecule type" value="Genomic_DNA"/>
</dbReference>
<dbReference type="PANTHER" id="PTHR42804:SF1">
    <property type="entry name" value="ALDEHYDE DEHYDROGENASE-RELATED"/>
    <property type="match status" value="1"/>
</dbReference>
<evidence type="ECO:0000313" key="2">
    <source>
        <dbReference type="EMBL" id="CAI3995772.1"/>
    </source>
</evidence>
<dbReference type="SUPFAM" id="SSF53720">
    <property type="entry name" value="ALDH-like"/>
    <property type="match status" value="1"/>
</dbReference>
<dbReference type="InterPro" id="IPR016163">
    <property type="entry name" value="Ald_DH_C"/>
</dbReference>
<proteinExistence type="predicted"/>
<evidence type="ECO:0000259" key="1">
    <source>
        <dbReference type="Pfam" id="PF00171"/>
    </source>
</evidence>
<dbReference type="Gene3D" id="3.40.605.10">
    <property type="entry name" value="Aldehyde Dehydrogenase, Chain A, domain 1"/>
    <property type="match status" value="1"/>
</dbReference>
<sequence length="127" mass="14209">MFLPSPRPYNSTAWKEEIFGPVLAIRSFSTDEEAVRLANDTPYGLANAVYSRDYRRCKRVASQLKSGVVWENCSQVLFPSTPFGGRQGRASGFGFELGPAGLKEFLSEKTVISNDRTTFDWGIYKQA</sequence>
<keyword evidence="4" id="KW-1185">Reference proteome</keyword>
<dbReference type="PANTHER" id="PTHR42804">
    <property type="entry name" value="ALDEHYDE DEHYDROGENASE"/>
    <property type="match status" value="1"/>
</dbReference>
<dbReference type="GO" id="GO:0016620">
    <property type="term" value="F:oxidoreductase activity, acting on the aldehyde or oxo group of donors, NAD or NADP as acceptor"/>
    <property type="evidence" value="ECO:0007669"/>
    <property type="project" value="InterPro"/>
</dbReference>
<dbReference type="Proteomes" id="UP001152797">
    <property type="component" value="Unassembled WGS sequence"/>
</dbReference>
<dbReference type="EMBL" id="CAMXCT020002113">
    <property type="protein sequence ID" value="CAL1149147.1"/>
    <property type="molecule type" value="Genomic_DNA"/>
</dbReference>
<reference evidence="2" key="1">
    <citation type="submission" date="2022-10" db="EMBL/GenBank/DDBJ databases">
        <authorList>
            <person name="Chen Y."/>
            <person name="Dougan E. K."/>
            <person name="Chan C."/>
            <person name="Rhodes N."/>
            <person name="Thang M."/>
        </authorList>
    </citation>
    <scope>NUCLEOTIDE SEQUENCE</scope>
</reference>
<dbReference type="OrthoDB" id="443952at2759"/>
<accession>A0A9P1CRG5</accession>
<dbReference type="Gene3D" id="3.40.309.10">
    <property type="entry name" value="Aldehyde Dehydrogenase, Chain A, domain 2"/>
    <property type="match status" value="1"/>
</dbReference>
<reference evidence="3 4" key="2">
    <citation type="submission" date="2024-05" db="EMBL/GenBank/DDBJ databases">
        <authorList>
            <person name="Chen Y."/>
            <person name="Shah S."/>
            <person name="Dougan E. K."/>
            <person name="Thang M."/>
            <person name="Chan C."/>
        </authorList>
    </citation>
    <scope>NUCLEOTIDE SEQUENCE [LARGE SCALE GENOMIC DNA]</scope>
</reference>
<dbReference type="InterPro" id="IPR015590">
    <property type="entry name" value="Aldehyde_DH_dom"/>
</dbReference>